<dbReference type="OrthoDB" id="5741693at2"/>
<dbReference type="EMBL" id="CP045871">
    <property type="protein sequence ID" value="QGG80225.1"/>
    <property type="molecule type" value="Genomic_DNA"/>
</dbReference>
<dbReference type="Gene3D" id="3.30.160.170">
    <property type="entry name" value="FlaG-like"/>
    <property type="match status" value="1"/>
</dbReference>
<dbReference type="InterPro" id="IPR035924">
    <property type="entry name" value="FlaG-like_sf"/>
</dbReference>
<evidence type="ECO:0000313" key="3">
    <source>
        <dbReference type="Proteomes" id="UP000388235"/>
    </source>
</evidence>
<feature type="region of interest" description="Disordered" evidence="1">
    <location>
        <begin position="1"/>
        <end position="41"/>
    </location>
</feature>
<reference evidence="2 3" key="1">
    <citation type="submission" date="2019-11" db="EMBL/GenBank/DDBJ databases">
        <authorList>
            <person name="Khan S.A."/>
            <person name="Jeon C.O."/>
            <person name="Chun B.H."/>
        </authorList>
    </citation>
    <scope>NUCLEOTIDE SEQUENCE [LARGE SCALE GENOMIC DNA]</scope>
    <source>
        <strain evidence="2 3">IMCC 1097</strain>
    </source>
</reference>
<evidence type="ECO:0000256" key="1">
    <source>
        <dbReference type="SAM" id="MobiDB-lite"/>
    </source>
</evidence>
<evidence type="ECO:0008006" key="4">
    <source>
        <dbReference type="Google" id="ProtNLM"/>
    </source>
</evidence>
<gene>
    <name evidence="2" type="ORF">GH975_06395</name>
</gene>
<dbReference type="Proteomes" id="UP000388235">
    <property type="component" value="Chromosome"/>
</dbReference>
<dbReference type="Pfam" id="PF03646">
    <property type="entry name" value="FlaG"/>
    <property type="match status" value="1"/>
</dbReference>
<proteinExistence type="predicted"/>
<feature type="compositionally biased region" description="Polar residues" evidence="1">
    <location>
        <begin position="1"/>
        <end position="10"/>
    </location>
</feature>
<dbReference type="KEGG" id="llp:GH975_06395"/>
<keyword evidence="3" id="KW-1185">Reference proteome</keyword>
<evidence type="ECO:0000313" key="2">
    <source>
        <dbReference type="EMBL" id="QGG80225.1"/>
    </source>
</evidence>
<dbReference type="AlphaFoldDB" id="A0A5Q2QGT4"/>
<organism evidence="2 3">
    <name type="scientific">Litorivicinus lipolyticus</name>
    <dbReference type="NCBI Taxonomy" id="418701"/>
    <lineage>
        <taxon>Bacteria</taxon>
        <taxon>Pseudomonadati</taxon>
        <taxon>Pseudomonadota</taxon>
        <taxon>Gammaproteobacteria</taxon>
        <taxon>Oceanospirillales</taxon>
        <taxon>Litorivicinaceae</taxon>
        <taxon>Litorivicinus</taxon>
    </lineage>
</organism>
<sequence>MNSINTTNVSRVPVSSAPADVKPVAQPNVAPTPADAPSQMQLDQVVRKIRSALDRPDLKVGLAVDNNTDRLVILVTNPDSGELIKTIPSEEALARSERMEEMRNLLISDQA</sequence>
<dbReference type="SUPFAM" id="SSF160214">
    <property type="entry name" value="FlaG-like"/>
    <property type="match status" value="1"/>
</dbReference>
<protein>
    <recommendedName>
        <fullName evidence="4">Flagellar protein FlaG</fullName>
    </recommendedName>
</protein>
<dbReference type="InterPro" id="IPR005186">
    <property type="entry name" value="FlaG"/>
</dbReference>
<name>A0A5Q2QGT4_9GAMM</name>
<accession>A0A5Q2QGT4</accession>